<evidence type="ECO:0000256" key="1">
    <source>
        <dbReference type="ARBA" id="ARBA00022448"/>
    </source>
</evidence>
<dbReference type="PANTHER" id="PTHR46374">
    <property type="entry name" value="PROTEIN CBG07384"/>
    <property type="match status" value="1"/>
</dbReference>
<name>A0A6F9DUD1_9ASCI</name>
<keyword evidence="1" id="KW-0813">Transport</keyword>
<dbReference type="Gene3D" id="3.30.530.20">
    <property type="match status" value="1"/>
</dbReference>
<dbReference type="GO" id="GO:0008289">
    <property type="term" value="F:lipid binding"/>
    <property type="evidence" value="ECO:0007669"/>
    <property type="project" value="UniProtKB-KW"/>
</dbReference>
<evidence type="ECO:0000256" key="4">
    <source>
        <dbReference type="ARBA" id="ARBA00024750"/>
    </source>
</evidence>
<dbReference type="PROSITE" id="PS50848">
    <property type="entry name" value="START"/>
    <property type="match status" value="1"/>
</dbReference>
<dbReference type="AlphaFoldDB" id="A0A6F9DUD1"/>
<accession>A0A6F9DUD1</accession>
<dbReference type="InterPro" id="IPR002913">
    <property type="entry name" value="START_lipid-bd_dom"/>
</dbReference>
<gene>
    <name evidence="6" type="primary">Stard5-002</name>
</gene>
<dbReference type="InterPro" id="IPR023393">
    <property type="entry name" value="START-like_dom_sf"/>
</dbReference>
<dbReference type="PANTHER" id="PTHR46374:SF1">
    <property type="entry name" value="START DOMAIN-CONTAINING PROTEIN"/>
    <property type="match status" value="1"/>
</dbReference>
<keyword evidence="3" id="KW-0446">Lipid-binding</keyword>
<keyword evidence="2" id="KW-0445">Lipid transport</keyword>
<dbReference type="Pfam" id="PF01852">
    <property type="entry name" value="START"/>
    <property type="match status" value="1"/>
</dbReference>
<evidence type="ECO:0000256" key="3">
    <source>
        <dbReference type="ARBA" id="ARBA00023121"/>
    </source>
</evidence>
<dbReference type="SUPFAM" id="SSF55961">
    <property type="entry name" value="Bet v1-like"/>
    <property type="match status" value="1"/>
</dbReference>
<evidence type="ECO:0000256" key="2">
    <source>
        <dbReference type="ARBA" id="ARBA00023055"/>
    </source>
</evidence>
<dbReference type="GO" id="GO:0006869">
    <property type="term" value="P:lipid transport"/>
    <property type="evidence" value="ECO:0007669"/>
    <property type="project" value="UniProtKB-KW"/>
</dbReference>
<evidence type="ECO:0000259" key="5">
    <source>
        <dbReference type="PROSITE" id="PS50848"/>
    </source>
</evidence>
<feature type="domain" description="START" evidence="5">
    <location>
        <begin position="8"/>
        <end position="219"/>
    </location>
</feature>
<evidence type="ECO:0000313" key="6">
    <source>
        <dbReference type="EMBL" id="CAB3266638.1"/>
    </source>
</evidence>
<dbReference type="EMBL" id="LR790776">
    <property type="protein sequence ID" value="CAB3266638.1"/>
    <property type="molecule type" value="mRNA"/>
</dbReference>
<sequence>MVEYVKMAESLSENALALRGTEQSWKYLKTVGDIKVFTKQSPNFGGTAYKFVAEIDAPKDVVYSMMKPPRTTNERLSWDKSVAHYERLETINESIAIGLILTHPVMGGMISAREFVDLYCFKTFDTDPHPDYANISWIFAQSVTHHSRPVTKSFVRATNYPAGYAIAQKKSNSSQSYLELFVNTDIGGMIPRYLVESALPSQQASYIQSIRNEVKRRMQ</sequence>
<reference evidence="6" key="1">
    <citation type="submission" date="2020-04" db="EMBL/GenBank/DDBJ databases">
        <authorList>
            <person name="Neveu A P."/>
        </authorList>
    </citation>
    <scope>NUCLEOTIDE SEQUENCE</scope>
    <source>
        <tissue evidence="6">Whole embryo</tissue>
    </source>
</reference>
<comment type="function">
    <text evidence="4">May be involved in the intracellular transport of sterols or other lipids. May bind cholesterol or other sterols.</text>
</comment>
<dbReference type="InterPro" id="IPR043556">
    <property type="entry name" value="StARD5/6"/>
</dbReference>
<dbReference type="SMART" id="SM00234">
    <property type="entry name" value="START"/>
    <property type="match status" value="1"/>
</dbReference>
<proteinExistence type="evidence at transcript level"/>
<organism evidence="6">
    <name type="scientific">Phallusia mammillata</name>
    <dbReference type="NCBI Taxonomy" id="59560"/>
    <lineage>
        <taxon>Eukaryota</taxon>
        <taxon>Metazoa</taxon>
        <taxon>Chordata</taxon>
        <taxon>Tunicata</taxon>
        <taxon>Ascidiacea</taxon>
        <taxon>Phlebobranchia</taxon>
        <taxon>Ascidiidae</taxon>
        <taxon>Phallusia</taxon>
    </lineage>
</organism>
<protein>
    <submittedName>
        <fullName evidence="6">StAR-related lipid transfer protein 5-like</fullName>
    </submittedName>
</protein>